<dbReference type="PANTHER" id="PTHR43162:SF1">
    <property type="entry name" value="PRESTALK A DIFFERENTIATION PROTEIN A"/>
    <property type="match status" value="1"/>
</dbReference>
<comment type="caution">
    <text evidence="2">The sequence shown here is derived from an EMBL/GenBank/DDBJ whole genome shotgun (WGS) entry which is preliminary data.</text>
</comment>
<dbReference type="Pfam" id="PF05368">
    <property type="entry name" value="NmrA"/>
    <property type="match status" value="1"/>
</dbReference>
<dbReference type="SUPFAM" id="SSF51735">
    <property type="entry name" value="NAD(P)-binding Rossmann-fold domains"/>
    <property type="match status" value="1"/>
</dbReference>
<keyword evidence="3" id="KW-1185">Reference proteome</keyword>
<protein>
    <recommendedName>
        <fullName evidence="1">NmrA-like domain-containing protein</fullName>
    </recommendedName>
</protein>
<dbReference type="PANTHER" id="PTHR43162">
    <property type="match status" value="1"/>
</dbReference>
<evidence type="ECO:0000313" key="2">
    <source>
        <dbReference type="EMBL" id="KAJ3178996.1"/>
    </source>
</evidence>
<gene>
    <name evidence="2" type="ORF">HDU87_003266</name>
</gene>
<dbReference type="EMBL" id="JADGJQ010000023">
    <property type="protein sequence ID" value="KAJ3178996.1"/>
    <property type="molecule type" value="Genomic_DNA"/>
</dbReference>
<organism evidence="2 3">
    <name type="scientific">Geranomyces variabilis</name>
    <dbReference type="NCBI Taxonomy" id="109894"/>
    <lineage>
        <taxon>Eukaryota</taxon>
        <taxon>Fungi</taxon>
        <taxon>Fungi incertae sedis</taxon>
        <taxon>Chytridiomycota</taxon>
        <taxon>Chytridiomycota incertae sedis</taxon>
        <taxon>Chytridiomycetes</taxon>
        <taxon>Spizellomycetales</taxon>
        <taxon>Powellomycetaceae</taxon>
        <taxon>Geranomyces</taxon>
    </lineage>
</organism>
<dbReference type="InterPro" id="IPR008030">
    <property type="entry name" value="NmrA-like"/>
</dbReference>
<reference evidence="2" key="1">
    <citation type="submission" date="2020-05" db="EMBL/GenBank/DDBJ databases">
        <title>Phylogenomic resolution of chytrid fungi.</title>
        <authorList>
            <person name="Stajich J.E."/>
            <person name="Amses K."/>
            <person name="Simmons R."/>
            <person name="Seto K."/>
            <person name="Myers J."/>
            <person name="Bonds A."/>
            <person name="Quandt C.A."/>
            <person name="Barry K."/>
            <person name="Liu P."/>
            <person name="Grigoriev I."/>
            <person name="Longcore J.E."/>
            <person name="James T.Y."/>
        </authorList>
    </citation>
    <scope>NUCLEOTIDE SEQUENCE</scope>
    <source>
        <strain evidence="2">JEL0379</strain>
    </source>
</reference>
<sequence>MTGTNNKVVLVFGATGKVGSTAAAAALSRGADVHIAVRDPAKPLPTSALQSAFANSNKKHKADLSDPASVLAATRASGATAAFVYALHESADGMRATFAALKEGGIKHVVLLSSYTLGVSKEAEAKIDKNNLDFIQTFHAQAEASIKAVGFESRTFVRPGSFASNAIMWWKPMIADPSGTVYLPFPDALVAHIVDNDIGDVAGALLVADTPTPEIVPLIGPQLVSHRDSVAIIGKAIGRELKVVPVSVEQYRETTIKFVPPPLVDALIKYWTAAVAQPDDTSLSANVQRYAGRPAMTFEQWVAQHKDAFN</sequence>
<evidence type="ECO:0000259" key="1">
    <source>
        <dbReference type="Pfam" id="PF05368"/>
    </source>
</evidence>
<dbReference type="Gene3D" id="3.40.50.720">
    <property type="entry name" value="NAD(P)-binding Rossmann-like Domain"/>
    <property type="match status" value="1"/>
</dbReference>
<dbReference type="InterPro" id="IPR051604">
    <property type="entry name" value="Ergot_Alk_Oxidoreductase"/>
</dbReference>
<dbReference type="InterPro" id="IPR036291">
    <property type="entry name" value="NAD(P)-bd_dom_sf"/>
</dbReference>
<feature type="domain" description="NmrA-like" evidence="1">
    <location>
        <begin position="6"/>
        <end position="267"/>
    </location>
</feature>
<proteinExistence type="predicted"/>
<name>A0AAD5XMT4_9FUNG</name>
<accession>A0AAD5XMT4</accession>
<evidence type="ECO:0000313" key="3">
    <source>
        <dbReference type="Proteomes" id="UP001212152"/>
    </source>
</evidence>
<dbReference type="AlphaFoldDB" id="A0AAD5XMT4"/>
<dbReference type="Proteomes" id="UP001212152">
    <property type="component" value="Unassembled WGS sequence"/>
</dbReference>